<accession>A0A7V8NTD7</accession>
<dbReference type="AlphaFoldDB" id="A0A7V8NTD7"/>
<dbReference type="Pfam" id="PF07238">
    <property type="entry name" value="PilZ"/>
    <property type="match status" value="1"/>
</dbReference>
<dbReference type="Gene3D" id="2.40.10.220">
    <property type="entry name" value="predicted glycosyltransferase like domains"/>
    <property type="match status" value="1"/>
</dbReference>
<sequence>MGDYLTRRLERRWAPRYLFRAGLEIEWGSAVLRGNTRDISSNGMFIEVPDTLWVGAGFTARLKLPQPVKLDCQVKRVEPGLGMGVSVALSENESHKAYRQLLSSLAPAGN</sequence>
<feature type="domain" description="PilZ" evidence="1">
    <location>
        <begin position="10"/>
        <end position="93"/>
    </location>
</feature>
<evidence type="ECO:0000259" key="1">
    <source>
        <dbReference type="Pfam" id="PF07238"/>
    </source>
</evidence>
<dbReference type="SUPFAM" id="SSF141371">
    <property type="entry name" value="PilZ domain-like"/>
    <property type="match status" value="1"/>
</dbReference>
<dbReference type="EMBL" id="JACDQQ010001843">
    <property type="protein sequence ID" value="MBA0087127.1"/>
    <property type="molecule type" value="Genomic_DNA"/>
</dbReference>
<organism evidence="2 3">
    <name type="scientific">Candidatus Acidiferrum panamense</name>
    <dbReference type="NCBI Taxonomy" id="2741543"/>
    <lineage>
        <taxon>Bacteria</taxon>
        <taxon>Pseudomonadati</taxon>
        <taxon>Acidobacteriota</taxon>
        <taxon>Terriglobia</taxon>
        <taxon>Candidatus Acidiferrales</taxon>
        <taxon>Candidatus Acidiferrum</taxon>
    </lineage>
</organism>
<evidence type="ECO:0000313" key="3">
    <source>
        <dbReference type="Proteomes" id="UP000567293"/>
    </source>
</evidence>
<gene>
    <name evidence="2" type="ORF">HRJ53_19255</name>
</gene>
<proteinExistence type="predicted"/>
<dbReference type="Proteomes" id="UP000567293">
    <property type="component" value="Unassembled WGS sequence"/>
</dbReference>
<name>A0A7V8NTD7_9BACT</name>
<reference evidence="2" key="1">
    <citation type="submission" date="2020-06" db="EMBL/GenBank/DDBJ databases">
        <title>Legume-microbial interactions unlock mineral nutrients during tropical forest succession.</title>
        <authorList>
            <person name="Epihov D.Z."/>
        </authorList>
    </citation>
    <scope>NUCLEOTIDE SEQUENCE [LARGE SCALE GENOMIC DNA]</scope>
    <source>
        <strain evidence="2">Pan2503</strain>
    </source>
</reference>
<dbReference type="GO" id="GO:0035438">
    <property type="term" value="F:cyclic-di-GMP binding"/>
    <property type="evidence" value="ECO:0007669"/>
    <property type="project" value="InterPro"/>
</dbReference>
<evidence type="ECO:0000313" key="2">
    <source>
        <dbReference type="EMBL" id="MBA0087127.1"/>
    </source>
</evidence>
<keyword evidence="3" id="KW-1185">Reference proteome</keyword>
<protein>
    <submittedName>
        <fullName evidence="2">PilZ domain-containing protein</fullName>
    </submittedName>
</protein>
<comment type="caution">
    <text evidence="2">The sequence shown here is derived from an EMBL/GenBank/DDBJ whole genome shotgun (WGS) entry which is preliminary data.</text>
</comment>
<dbReference type="InterPro" id="IPR009875">
    <property type="entry name" value="PilZ_domain"/>
</dbReference>